<protein>
    <recommendedName>
        <fullName evidence="5 8">dTDP-glucose 4,6-dehydratase</fullName>
        <ecNumber evidence="4 8">4.2.1.46</ecNumber>
    </recommendedName>
</protein>
<dbReference type="EC" id="4.2.1.46" evidence="4 8"/>
<dbReference type="PANTHER" id="PTHR43000">
    <property type="entry name" value="DTDP-D-GLUCOSE 4,6-DEHYDRATASE-RELATED"/>
    <property type="match status" value="1"/>
</dbReference>
<evidence type="ECO:0000256" key="2">
    <source>
        <dbReference type="ARBA" id="ARBA00001911"/>
    </source>
</evidence>
<comment type="similarity">
    <text evidence="3 8">Belongs to the NAD(P)-dependent epimerase/dehydratase family. dTDP-glucose dehydratase subfamily.</text>
</comment>
<dbReference type="GO" id="GO:0008460">
    <property type="term" value="F:dTDP-glucose 4,6-dehydratase activity"/>
    <property type="evidence" value="ECO:0007669"/>
    <property type="project" value="UniProtKB-EC"/>
</dbReference>
<comment type="caution">
    <text evidence="10">The sequence shown here is derived from an EMBL/GenBank/DDBJ whole genome shotgun (WGS) entry which is preliminary data.</text>
</comment>
<comment type="cofactor">
    <cofactor evidence="2 8">
        <name>NAD(+)</name>
        <dbReference type="ChEBI" id="CHEBI:57540"/>
    </cofactor>
</comment>
<dbReference type="AlphaFoldDB" id="A0A2I1M4E4"/>
<sequence length="347" mass="39242">MTTLLVTGGAGFIGSNFVRYSREHYPYVRLIVLDSLTYAGNVDNIADLLRTDEQPDGVEFVQGSINDELLVDSLIHRCDVVVHFAAESHNDRAIQQPDIFFDTNVIGTLTLLKAAQRYNVRFHHISTDEVYGDTHLDSTELFTENSPYRPSSPYAASKAASDHMVRAWIRTYGLRATISNCSNNFGPYQHIEKFIPRAITNALQGLPIKVYGDGLAVRDWIHVDDQCRAIWTILEKGELGETYLVGARCAVNNMFVVQILVDIFESNSIAAIQSLSSVRIEHVRNRAGADRRYALNTEKIGAELGWTPVRTDFKDELCSLVQWYAEHKEWWIDKKDSVENNYALEGH</sequence>
<dbReference type="SUPFAM" id="SSF51735">
    <property type="entry name" value="NAD(P)-binding Rossmann-fold domains"/>
    <property type="match status" value="1"/>
</dbReference>
<dbReference type="GO" id="GO:0009225">
    <property type="term" value="P:nucleotide-sugar metabolic process"/>
    <property type="evidence" value="ECO:0007669"/>
    <property type="project" value="InterPro"/>
</dbReference>
<proteinExistence type="inferred from homology"/>
<reference evidence="10 11" key="1">
    <citation type="submission" date="2017-12" db="EMBL/GenBank/DDBJ databases">
        <title>Phylogenetic diversity of female urinary microbiome.</title>
        <authorList>
            <person name="Thomas-White K."/>
            <person name="Wolfe A.J."/>
        </authorList>
    </citation>
    <scope>NUCLEOTIDE SEQUENCE [LARGE SCALE GENOMIC DNA]</scope>
    <source>
        <strain evidence="10 11">UMB0064</strain>
    </source>
</reference>
<evidence type="ECO:0000256" key="7">
    <source>
        <dbReference type="ARBA" id="ARBA00023239"/>
    </source>
</evidence>
<gene>
    <name evidence="10" type="primary">rfbB</name>
    <name evidence="10" type="ORF">CYJ32_05785</name>
</gene>
<dbReference type="Gene3D" id="3.90.25.10">
    <property type="entry name" value="UDP-galactose 4-epimerase, domain 1"/>
    <property type="match status" value="1"/>
</dbReference>
<evidence type="ECO:0000256" key="3">
    <source>
        <dbReference type="ARBA" id="ARBA00008178"/>
    </source>
</evidence>
<dbReference type="Proteomes" id="UP000242263">
    <property type="component" value="Unassembled WGS sequence"/>
</dbReference>
<dbReference type="EMBL" id="PKGU01000003">
    <property type="protein sequence ID" value="PKZ15006.1"/>
    <property type="molecule type" value="Genomic_DNA"/>
</dbReference>
<keyword evidence="6" id="KW-0520">NAD</keyword>
<dbReference type="InterPro" id="IPR036291">
    <property type="entry name" value="NAD(P)-bd_dom_sf"/>
</dbReference>
<dbReference type="Pfam" id="PF16363">
    <property type="entry name" value="GDP_Man_Dehyd"/>
    <property type="match status" value="1"/>
</dbReference>
<feature type="domain" description="NAD(P)-binding" evidence="9">
    <location>
        <begin position="5"/>
        <end position="309"/>
    </location>
</feature>
<evidence type="ECO:0000256" key="1">
    <source>
        <dbReference type="ARBA" id="ARBA00001539"/>
    </source>
</evidence>
<accession>A0A2I1M4E4</accession>
<dbReference type="InterPro" id="IPR005888">
    <property type="entry name" value="dTDP_Gluc_deHydtase"/>
</dbReference>
<keyword evidence="7 8" id="KW-0456">Lyase</keyword>
<dbReference type="InterPro" id="IPR016040">
    <property type="entry name" value="NAD(P)-bd_dom"/>
</dbReference>
<evidence type="ECO:0000256" key="8">
    <source>
        <dbReference type="RuleBase" id="RU004473"/>
    </source>
</evidence>
<evidence type="ECO:0000313" key="11">
    <source>
        <dbReference type="Proteomes" id="UP000242263"/>
    </source>
</evidence>
<evidence type="ECO:0000256" key="5">
    <source>
        <dbReference type="ARBA" id="ARBA00016977"/>
    </source>
</evidence>
<dbReference type="RefSeq" id="WP_101541460.1">
    <property type="nucleotide sequence ID" value="NZ_JASODL010000003.1"/>
</dbReference>
<comment type="catalytic activity">
    <reaction evidence="1 8">
        <text>dTDP-alpha-D-glucose = dTDP-4-dehydro-6-deoxy-alpha-D-glucose + H2O</text>
        <dbReference type="Rhea" id="RHEA:17221"/>
        <dbReference type="ChEBI" id="CHEBI:15377"/>
        <dbReference type="ChEBI" id="CHEBI:57477"/>
        <dbReference type="ChEBI" id="CHEBI:57649"/>
        <dbReference type="EC" id="4.2.1.46"/>
    </reaction>
</comment>
<dbReference type="NCBIfam" id="TIGR01181">
    <property type="entry name" value="dTDP_gluc_dehyt"/>
    <property type="match status" value="1"/>
</dbReference>
<evidence type="ECO:0000256" key="4">
    <source>
        <dbReference type="ARBA" id="ARBA00011990"/>
    </source>
</evidence>
<evidence type="ECO:0000313" key="10">
    <source>
        <dbReference type="EMBL" id="PKZ15006.1"/>
    </source>
</evidence>
<evidence type="ECO:0000256" key="6">
    <source>
        <dbReference type="ARBA" id="ARBA00023027"/>
    </source>
</evidence>
<dbReference type="Gene3D" id="3.40.50.720">
    <property type="entry name" value="NAD(P)-binding Rossmann-like Domain"/>
    <property type="match status" value="1"/>
</dbReference>
<organism evidence="10 11">
    <name type="scientific">Alloscardovia omnicolens</name>
    <dbReference type="NCBI Taxonomy" id="419015"/>
    <lineage>
        <taxon>Bacteria</taxon>
        <taxon>Bacillati</taxon>
        <taxon>Actinomycetota</taxon>
        <taxon>Actinomycetes</taxon>
        <taxon>Bifidobacteriales</taxon>
        <taxon>Bifidobacteriaceae</taxon>
        <taxon>Alloscardovia</taxon>
    </lineage>
</organism>
<name>A0A2I1M4E4_9BIFI</name>
<evidence type="ECO:0000259" key="9">
    <source>
        <dbReference type="Pfam" id="PF16363"/>
    </source>
</evidence>
<dbReference type="CDD" id="cd05246">
    <property type="entry name" value="dTDP_GD_SDR_e"/>
    <property type="match status" value="1"/>
</dbReference>